<evidence type="ECO:0000256" key="1">
    <source>
        <dbReference type="ARBA" id="ARBA00022491"/>
    </source>
</evidence>
<evidence type="ECO:0000313" key="6">
    <source>
        <dbReference type="Proteomes" id="UP000193207"/>
    </source>
</evidence>
<dbReference type="SUPFAM" id="SSF46785">
    <property type="entry name" value="Winged helix' DNA-binding domain"/>
    <property type="match status" value="1"/>
</dbReference>
<keyword evidence="3" id="KW-0804">Transcription</keyword>
<dbReference type="InterPro" id="IPR036388">
    <property type="entry name" value="WH-like_DNA-bd_sf"/>
</dbReference>
<dbReference type="PRINTS" id="PR00037">
    <property type="entry name" value="HTHLACR"/>
</dbReference>
<dbReference type="PANTHER" id="PTHR30363">
    <property type="entry name" value="HTH-TYPE TRANSCRIPTIONAL REGULATOR SRLR-RELATED"/>
    <property type="match status" value="1"/>
</dbReference>
<dbReference type="RefSeq" id="WP_085818856.1">
    <property type="nucleotide sequence ID" value="NZ_FWFU01000004.1"/>
</dbReference>
<evidence type="ECO:0000313" key="5">
    <source>
        <dbReference type="EMBL" id="SLN59698.1"/>
    </source>
</evidence>
<dbReference type="SMART" id="SM01134">
    <property type="entry name" value="DeoRC"/>
    <property type="match status" value="1"/>
</dbReference>
<dbReference type="SUPFAM" id="SSF100950">
    <property type="entry name" value="NagB/RpiA/CoA transferase-like"/>
    <property type="match status" value="1"/>
</dbReference>
<dbReference type="PROSITE" id="PS51000">
    <property type="entry name" value="HTH_DEOR_2"/>
    <property type="match status" value="1"/>
</dbReference>
<protein>
    <submittedName>
        <fullName evidence="5">Glycerol-3-phosphate regulon repressor</fullName>
    </submittedName>
</protein>
<evidence type="ECO:0000256" key="3">
    <source>
        <dbReference type="ARBA" id="ARBA00023163"/>
    </source>
</evidence>
<keyword evidence="1" id="KW-0678">Repressor</keyword>
<evidence type="ECO:0000256" key="2">
    <source>
        <dbReference type="ARBA" id="ARBA00023015"/>
    </source>
</evidence>
<name>A0A1X6ZRR4_9RHOB</name>
<keyword evidence="6" id="KW-1185">Reference proteome</keyword>
<dbReference type="InterPro" id="IPR014036">
    <property type="entry name" value="DeoR-like_C"/>
</dbReference>
<reference evidence="5 6" key="1">
    <citation type="submission" date="2017-03" db="EMBL/GenBank/DDBJ databases">
        <authorList>
            <person name="Afonso C.L."/>
            <person name="Miller P.J."/>
            <person name="Scott M.A."/>
            <person name="Spackman E."/>
            <person name="Goraichik I."/>
            <person name="Dimitrov K.M."/>
            <person name="Suarez D.L."/>
            <person name="Swayne D.E."/>
        </authorList>
    </citation>
    <scope>NUCLEOTIDE SEQUENCE [LARGE SCALE GENOMIC DNA]</scope>
    <source>
        <strain evidence="5 6">CECT 8110</strain>
    </source>
</reference>
<keyword evidence="2" id="KW-0805">Transcription regulation</keyword>
<proteinExistence type="predicted"/>
<sequence length="276" mass="29362">MTKPLTHPPSDTRALPASQRGAEIIDLVTRAGGSMRIQSIAEALNVSEETVRRNVRRLSDEGLVRKVHGGVLLQHGSTELNFAQRMAENPIPKQRIAAHVAGLIGDGSSLFLDVGSTTAFIAEALKAHQELLVVTNSVAVAHSLAARNNNRVFMPGGELRGHDGGVFGANVLDFVRQFRTDFAVLSAAAINARNGFMLFDMEEALYSRAIMANSTTRILAADTSKFGRTAPIAIGPPASVDLLICDAPPPEDIREAAQGWGTEIAVADKAAGRAHD</sequence>
<dbReference type="Gene3D" id="1.10.10.10">
    <property type="entry name" value="Winged helix-like DNA-binding domain superfamily/Winged helix DNA-binding domain"/>
    <property type="match status" value="1"/>
</dbReference>
<dbReference type="InterPro" id="IPR037171">
    <property type="entry name" value="NagB/RpiA_transferase-like"/>
</dbReference>
<dbReference type="SMART" id="SM00420">
    <property type="entry name" value="HTH_DEOR"/>
    <property type="match status" value="1"/>
</dbReference>
<dbReference type="InterPro" id="IPR036390">
    <property type="entry name" value="WH_DNA-bd_sf"/>
</dbReference>
<evidence type="ECO:0000259" key="4">
    <source>
        <dbReference type="PROSITE" id="PS51000"/>
    </source>
</evidence>
<dbReference type="Pfam" id="PF00455">
    <property type="entry name" value="DeoRC"/>
    <property type="match status" value="1"/>
</dbReference>
<dbReference type="InterPro" id="IPR001034">
    <property type="entry name" value="DeoR_HTH"/>
</dbReference>
<accession>A0A1X6ZRR4</accession>
<gene>
    <name evidence="5" type="primary">glpR_2</name>
    <name evidence="5" type="ORF">ROH8110_03339</name>
</gene>
<feature type="domain" description="HTH deoR-type" evidence="4">
    <location>
        <begin position="18"/>
        <end position="73"/>
    </location>
</feature>
<organism evidence="5 6">
    <name type="scientific">Roseovarius halotolerans</name>
    <dbReference type="NCBI Taxonomy" id="505353"/>
    <lineage>
        <taxon>Bacteria</taxon>
        <taxon>Pseudomonadati</taxon>
        <taxon>Pseudomonadota</taxon>
        <taxon>Alphaproteobacteria</taxon>
        <taxon>Rhodobacterales</taxon>
        <taxon>Roseobacteraceae</taxon>
        <taxon>Roseovarius</taxon>
    </lineage>
</organism>
<dbReference type="Proteomes" id="UP000193207">
    <property type="component" value="Unassembled WGS sequence"/>
</dbReference>
<dbReference type="OrthoDB" id="7688673at2"/>
<dbReference type="InterPro" id="IPR050313">
    <property type="entry name" value="Carb_Metab_HTH_regulators"/>
</dbReference>
<dbReference type="PANTHER" id="PTHR30363:SF4">
    <property type="entry name" value="GLYCEROL-3-PHOSPHATE REGULON REPRESSOR"/>
    <property type="match status" value="1"/>
</dbReference>
<dbReference type="EMBL" id="FWFU01000004">
    <property type="protein sequence ID" value="SLN59698.1"/>
    <property type="molecule type" value="Genomic_DNA"/>
</dbReference>
<dbReference type="Pfam" id="PF08220">
    <property type="entry name" value="HTH_DeoR"/>
    <property type="match status" value="1"/>
</dbReference>
<dbReference type="AlphaFoldDB" id="A0A1X6ZRR4"/>
<dbReference type="Gene3D" id="3.40.50.1360">
    <property type="match status" value="1"/>
</dbReference>
<dbReference type="GO" id="GO:0003700">
    <property type="term" value="F:DNA-binding transcription factor activity"/>
    <property type="evidence" value="ECO:0007669"/>
    <property type="project" value="InterPro"/>
</dbReference>